<evidence type="ECO:0000256" key="10">
    <source>
        <dbReference type="ARBA" id="ARBA00023237"/>
    </source>
</evidence>
<dbReference type="NCBIfam" id="TIGR01785">
    <property type="entry name" value="TonB-hemin"/>
    <property type="match status" value="1"/>
</dbReference>
<dbReference type="InterPro" id="IPR037066">
    <property type="entry name" value="Plug_dom_sf"/>
</dbReference>
<dbReference type="OrthoDB" id="9796221at2"/>
<dbReference type="AlphaFoldDB" id="A0A2U2DMW5"/>
<dbReference type="GO" id="GO:0009279">
    <property type="term" value="C:cell outer membrane"/>
    <property type="evidence" value="ECO:0007669"/>
    <property type="project" value="UniProtKB-SubCell"/>
</dbReference>
<evidence type="ECO:0000256" key="3">
    <source>
        <dbReference type="ARBA" id="ARBA00022448"/>
    </source>
</evidence>
<evidence type="ECO:0000256" key="7">
    <source>
        <dbReference type="ARBA" id="ARBA00023077"/>
    </source>
</evidence>
<dbReference type="Proteomes" id="UP000245252">
    <property type="component" value="Unassembled WGS sequence"/>
</dbReference>
<dbReference type="InterPro" id="IPR039426">
    <property type="entry name" value="TonB-dep_rcpt-like"/>
</dbReference>
<comment type="similarity">
    <text evidence="2 11 12">Belongs to the TonB-dependent receptor family.</text>
</comment>
<evidence type="ECO:0000256" key="11">
    <source>
        <dbReference type="PROSITE-ProRule" id="PRU01360"/>
    </source>
</evidence>
<evidence type="ECO:0000256" key="12">
    <source>
        <dbReference type="RuleBase" id="RU003357"/>
    </source>
</evidence>
<dbReference type="PANTHER" id="PTHR30069">
    <property type="entry name" value="TONB-DEPENDENT OUTER MEMBRANE RECEPTOR"/>
    <property type="match status" value="1"/>
</dbReference>
<organism evidence="16 17">
    <name type="scientific">Metarhizobium album</name>
    <dbReference type="NCBI Taxonomy" id="2182425"/>
    <lineage>
        <taxon>Bacteria</taxon>
        <taxon>Pseudomonadati</taxon>
        <taxon>Pseudomonadota</taxon>
        <taxon>Alphaproteobacteria</taxon>
        <taxon>Hyphomicrobiales</taxon>
        <taxon>Rhizobiaceae</taxon>
        <taxon>Metarhizobium</taxon>
    </lineage>
</organism>
<proteinExistence type="inferred from homology"/>
<dbReference type="NCBIfam" id="TIGR01786">
    <property type="entry name" value="TonB-hemlactrns"/>
    <property type="match status" value="1"/>
</dbReference>
<keyword evidence="9 16" id="KW-0675">Receptor</keyword>
<evidence type="ECO:0000256" key="13">
    <source>
        <dbReference type="SAM" id="SignalP"/>
    </source>
</evidence>
<evidence type="ECO:0000259" key="14">
    <source>
        <dbReference type="Pfam" id="PF00593"/>
    </source>
</evidence>
<evidence type="ECO:0000256" key="4">
    <source>
        <dbReference type="ARBA" id="ARBA00022452"/>
    </source>
</evidence>
<evidence type="ECO:0000256" key="8">
    <source>
        <dbReference type="ARBA" id="ARBA00023136"/>
    </source>
</evidence>
<evidence type="ECO:0000259" key="15">
    <source>
        <dbReference type="Pfam" id="PF07715"/>
    </source>
</evidence>
<dbReference type="PANTHER" id="PTHR30069:SF41">
    <property type="entry name" value="HEME_HEMOPEXIN UTILIZATION PROTEIN C"/>
    <property type="match status" value="1"/>
</dbReference>
<sequence length="701" mass="76105">MAYFSDKRRKLAAGSALTLLALAIAQPAAAQTADTKTTRVSAGRTGADGATVLDTITISATKVKQAVIDALAGVSYIGGTELERMQADTPADLFRTTPGVAASMNGDDPATAINIRGLEQYGRVVVTLDGARQDYWRVGHGSGSFYVEPELLKDVTVIRGPVSNAYGSGGIGGVVSFETKDAGDFLRDGETWGLSEKLGYESNGDGFTTSTIGAYRFNDDADIIGNVIYRNRHAYEDGNGDTVPWTGETVRNAYLKSTLRPADGHELKFGFIQQRYDDYITGSSGSTSPTLSRYDAETENRTFTANYTWDNSDDLIDFSANAYHNRTRAEQTQVWPTSALGNFRYYDVATSGFSAKNSPRFHGLGFDHTLTYGGDYYYLTGDSNAAHFGSGDQHAYGAFLQWQGDRDNWLQLIAALRYDGYQLDGQTRETPPQDASISGNRWSPRVTIGVTPVEGLQFYSTYSEGYRSPGLQDVFRGGGAHGSGDSYRPNLLLQPEVARSFEAGVNIKYDDVFMAGDMLRTKVNLFHTNVDDYIDVDLTNPIRTAANIGDARLKGIEIEGIYDFSWGFVNLAGALIDAEMTSGVYEGQTLNNTPLNRASATVGFRAFDDTLTYGVQFIHIGDVTRTSHTSPAAAAIVSDGFNLVNAFADWQIHRDLKLGVGVENIFNVAYTDPQSSWSTTSATEQGKGLTFKINLTGRIGG</sequence>
<gene>
    <name evidence="16" type="ORF">DEM27_19300</name>
</gene>
<dbReference type="GO" id="GO:0044718">
    <property type="term" value="P:siderophore transmembrane transport"/>
    <property type="evidence" value="ECO:0007669"/>
    <property type="project" value="TreeGrafter"/>
</dbReference>
<evidence type="ECO:0000256" key="2">
    <source>
        <dbReference type="ARBA" id="ARBA00009810"/>
    </source>
</evidence>
<dbReference type="Pfam" id="PF00593">
    <property type="entry name" value="TonB_dep_Rec_b-barrel"/>
    <property type="match status" value="1"/>
</dbReference>
<dbReference type="InterPro" id="IPR000531">
    <property type="entry name" value="Beta-barrel_TonB"/>
</dbReference>
<comment type="subcellular location">
    <subcellularLocation>
        <location evidence="1 11">Cell outer membrane</location>
        <topology evidence="1 11">Multi-pass membrane protein</topology>
    </subcellularLocation>
</comment>
<evidence type="ECO:0000256" key="6">
    <source>
        <dbReference type="ARBA" id="ARBA00022729"/>
    </source>
</evidence>
<dbReference type="InterPro" id="IPR012910">
    <property type="entry name" value="Plug_dom"/>
</dbReference>
<name>A0A2U2DMW5_9HYPH</name>
<feature type="domain" description="TonB-dependent receptor-like beta-barrel" evidence="14">
    <location>
        <begin position="273"/>
        <end position="665"/>
    </location>
</feature>
<dbReference type="EMBL" id="QFBC01000009">
    <property type="protein sequence ID" value="PWE54665.1"/>
    <property type="molecule type" value="Genomic_DNA"/>
</dbReference>
<feature type="chain" id="PRO_5015557160" evidence="13">
    <location>
        <begin position="31"/>
        <end position="701"/>
    </location>
</feature>
<dbReference type="GO" id="GO:0015232">
    <property type="term" value="F:heme transmembrane transporter activity"/>
    <property type="evidence" value="ECO:0007669"/>
    <property type="project" value="InterPro"/>
</dbReference>
<evidence type="ECO:0000313" key="17">
    <source>
        <dbReference type="Proteomes" id="UP000245252"/>
    </source>
</evidence>
<keyword evidence="17" id="KW-1185">Reference proteome</keyword>
<evidence type="ECO:0000256" key="5">
    <source>
        <dbReference type="ARBA" id="ARBA00022692"/>
    </source>
</evidence>
<keyword evidence="3 11" id="KW-0813">Transport</keyword>
<dbReference type="Pfam" id="PF07715">
    <property type="entry name" value="Plug"/>
    <property type="match status" value="1"/>
</dbReference>
<keyword evidence="8 11" id="KW-0472">Membrane</keyword>
<dbReference type="InterPro" id="IPR010949">
    <property type="entry name" value="TonB_Hb/transfer/lactofer_rcpt"/>
</dbReference>
<dbReference type="GO" id="GO:0015344">
    <property type="term" value="F:siderophore uptake transmembrane transporter activity"/>
    <property type="evidence" value="ECO:0007669"/>
    <property type="project" value="TreeGrafter"/>
</dbReference>
<keyword evidence="4 11" id="KW-1134">Transmembrane beta strand</keyword>
<protein>
    <submittedName>
        <fullName evidence="16">TonB-dependent heme/hemoglobin receptor family protein</fullName>
    </submittedName>
</protein>
<dbReference type="Gene3D" id="2.170.130.10">
    <property type="entry name" value="TonB-dependent receptor, plug domain"/>
    <property type="match status" value="1"/>
</dbReference>
<comment type="caution">
    <text evidence="16">The sequence shown here is derived from an EMBL/GenBank/DDBJ whole genome shotgun (WGS) entry which is preliminary data.</text>
</comment>
<evidence type="ECO:0000256" key="9">
    <source>
        <dbReference type="ARBA" id="ARBA00023170"/>
    </source>
</evidence>
<dbReference type="Gene3D" id="2.40.170.20">
    <property type="entry name" value="TonB-dependent receptor, beta-barrel domain"/>
    <property type="match status" value="1"/>
</dbReference>
<dbReference type="InterPro" id="IPR036942">
    <property type="entry name" value="Beta-barrel_TonB_sf"/>
</dbReference>
<dbReference type="RefSeq" id="WP_109459885.1">
    <property type="nucleotide sequence ID" value="NZ_QFBC01000009.1"/>
</dbReference>
<dbReference type="CDD" id="cd01347">
    <property type="entry name" value="ligand_gated_channel"/>
    <property type="match status" value="1"/>
</dbReference>
<keyword evidence="6 13" id="KW-0732">Signal</keyword>
<keyword evidence="7 12" id="KW-0798">TonB box</keyword>
<dbReference type="SUPFAM" id="SSF56935">
    <property type="entry name" value="Porins"/>
    <property type="match status" value="1"/>
</dbReference>
<reference evidence="16 17" key="1">
    <citation type="submission" date="2018-05" db="EMBL/GenBank/DDBJ databases">
        <title>The draft genome of strain NS-104.</title>
        <authorList>
            <person name="Hang P."/>
            <person name="Jiang J."/>
        </authorList>
    </citation>
    <scope>NUCLEOTIDE SEQUENCE [LARGE SCALE GENOMIC DNA]</scope>
    <source>
        <strain evidence="16 17">NS-104</strain>
    </source>
</reference>
<keyword evidence="10 11" id="KW-0998">Cell outer membrane</keyword>
<evidence type="ECO:0000256" key="1">
    <source>
        <dbReference type="ARBA" id="ARBA00004571"/>
    </source>
</evidence>
<accession>A0A2U2DMW5</accession>
<evidence type="ECO:0000313" key="16">
    <source>
        <dbReference type="EMBL" id="PWE54665.1"/>
    </source>
</evidence>
<dbReference type="PROSITE" id="PS52016">
    <property type="entry name" value="TONB_DEPENDENT_REC_3"/>
    <property type="match status" value="1"/>
</dbReference>
<dbReference type="InterPro" id="IPR011276">
    <property type="entry name" value="TonB_haem/Hb_rcpt"/>
</dbReference>
<keyword evidence="5 11" id="KW-0812">Transmembrane</keyword>
<feature type="signal peptide" evidence="13">
    <location>
        <begin position="1"/>
        <end position="30"/>
    </location>
</feature>
<feature type="domain" description="TonB-dependent receptor plug" evidence="15">
    <location>
        <begin position="69"/>
        <end position="174"/>
    </location>
</feature>